<dbReference type="InterPro" id="IPR058852">
    <property type="entry name" value="HTH_77"/>
</dbReference>
<keyword evidence="4" id="KW-1185">Reference proteome</keyword>
<evidence type="ECO:0000259" key="2">
    <source>
        <dbReference type="PROSITE" id="PS50043"/>
    </source>
</evidence>
<dbReference type="PRINTS" id="PR00038">
    <property type="entry name" value="HTHLUXR"/>
</dbReference>
<dbReference type="PROSITE" id="PS50043">
    <property type="entry name" value="HTH_LUXR_2"/>
    <property type="match status" value="1"/>
</dbReference>
<name>A0A231H622_9NOCA</name>
<dbReference type="SMART" id="SM00421">
    <property type="entry name" value="HTH_LUXR"/>
    <property type="match status" value="1"/>
</dbReference>
<evidence type="ECO:0000256" key="1">
    <source>
        <dbReference type="SAM" id="MobiDB-lite"/>
    </source>
</evidence>
<dbReference type="InterPro" id="IPR016032">
    <property type="entry name" value="Sig_transdc_resp-reg_C-effctor"/>
</dbReference>
<dbReference type="SUPFAM" id="SSF52540">
    <property type="entry name" value="P-loop containing nucleoside triphosphate hydrolases"/>
    <property type="match status" value="1"/>
</dbReference>
<feature type="domain" description="HTH luxR-type" evidence="2">
    <location>
        <begin position="666"/>
        <end position="731"/>
    </location>
</feature>
<dbReference type="PANTHER" id="PTHR47691:SF3">
    <property type="entry name" value="HTH-TYPE TRANSCRIPTIONAL REGULATOR RV0890C-RELATED"/>
    <property type="match status" value="1"/>
</dbReference>
<evidence type="ECO:0000313" key="3">
    <source>
        <dbReference type="EMBL" id="OXR44329.1"/>
    </source>
</evidence>
<dbReference type="InterPro" id="IPR027417">
    <property type="entry name" value="P-loop_NTPase"/>
</dbReference>
<dbReference type="Pfam" id="PF00196">
    <property type="entry name" value="GerE"/>
    <property type="match status" value="1"/>
</dbReference>
<dbReference type="InterPro" id="IPR000792">
    <property type="entry name" value="Tscrpt_reg_LuxR_C"/>
</dbReference>
<proteinExistence type="predicted"/>
<dbReference type="PANTHER" id="PTHR47691">
    <property type="entry name" value="REGULATOR-RELATED"/>
    <property type="match status" value="1"/>
</dbReference>
<dbReference type="GO" id="GO:0003677">
    <property type="term" value="F:DNA binding"/>
    <property type="evidence" value="ECO:0007669"/>
    <property type="project" value="InterPro"/>
</dbReference>
<dbReference type="InterPro" id="IPR036388">
    <property type="entry name" value="WH-like_DNA-bd_sf"/>
</dbReference>
<dbReference type="SUPFAM" id="SSF46894">
    <property type="entry name" value="C-terminal effector domain of the bipartite response regulators"/>
    <property type="match status" value="1"/>
</dbReference>
<dbReference type="CDD" id="cd06170">
    <property type="entry name" value="LuxR_C_like"/>
    <property type="match status" value="1"/>
</dbReference>
<reference evidence="3 4" key="1">
    <citation type="submission" date="2017-07" db="EMBL/GenBank/DDBJ databases">
        <title>First draft Genome Sequence of Nocardia cerradoensis isolated from human infection.</title>
        <authorList>
            <person name="Carrasco G."/>
        </authorList>
    </citation>
    <scope>NUCLEOTIDE SEQUENCE [LARGE SCALE GENOMIC DNA]</scope>
    <source>
        <strain evidence="3 4">CNM20130759</strain>
    </source>
</reference>
<accession>A0A231H622</accession>
<dbReference type="EMBL" id="NGAF01000007">
    <property type="protein sequence ID" value="OXR44329.1"/>
    <property type="molecule type" value="Genomic_DNA"/>
</dbReference>
<gene>
    <name evidence="3" type="ORF">B7C42_03890</name>
</gene>
<dbReference type="RefSeq" id="WP_094026080.1">
    <property type="nucleotide sequence ID" value="NZ_NGAF01000007.1"/>
</dbReference>
<comment type="caution">
    <text evidence="3">The sequence shown here is derived from an EMBL/GenBank/DDBJ whole genome shotgun (WGS) entry which is preliminary data.</text>
</comment>
<organism evidence="3 4">
    <name type="scientific">Nocardia cerradoensis</name>
    <dbReference type="NCBI Taxonomy" id="85688"/>
    <lineage>
        <taxon>Bacteria</taxon>
        <taxon>Bacillati</taxon>
        <taxon>Actinomycetota</taxon>
        <taxon>Actinomycetes</taxon>
        <taxon>Mycobacteriales</taxon>
        <taxon>Nocardiaceae</taxon>
        <taxon>Nocardia</taxon>
    </lineage>
</organism>
<feature type="region of interest" description="Disordered" evidence="1">
    <location>
        <begin position="1"/>
        <end position="21"/>
    </location>
</feature>
<dbReference type="Pfam" id="PF25872">
    <property type="entry name" value="HTH_77"/>
    <property type="match status" value="1"/>
</dbReference>
<dbReference type="GO" id="GO:0006355">
    <property type="term" value="P:regulation of DNA-templated transcription"/>
    <property type="evidence" value="ECO:0007669"/>
    <property type="project" value="InterPro"/>
</dbReference>
<protein>
    <submittedName>
        <fullName evidence="3">Putative HTH-type transcriptional regulator</fullName>
    </submittedName>
</protein>
<dbReference type="Gene3D" id="3.40.50.300">
    <property type="entry name" value="P-loop containing nucleotide triphosphate hydrolases"/>
    <property type="match status" value="1"/>
</dbReference>
<dbReference type="Proteomes" id="UP000215506">
    <property type="component" value="Unassembled WGS sequence"/>
</dbReference>
<dbReference type="AlphaFoldDB" id="A0A231H622"/>
<sequence length="740" mass="80628">MRHEHPLSPPGSAAPSGPAFVGRGDDVDTLRRLLGEQSARLLTLIGRAGVGKSRLAREVLWYSEFRDRLIGFLDAAPGTVTVEPRQVASAFSELAAVIGAEARIVLLDNCDPVARELAPHVGQLLDRCPQVRIVVTSREALRLPQEYVVLVRPLAVDTGLLNYDPGSSPASRLLLASIDSHYRRMHSLADRLVLDEIVRELDGVPLALELAAAEIARVGPARALRRIKAGVDLQSPALGSAPTRHRTMHDAVEWTIGDLDAHVVDLLLRLSLFETPFDIELAYRVSVLDRGRTTAALDVLFERGLIHRVESGTDIGSCRVGATVRSYCRRVDAADPARAARLRTEFAERVLVAGPRTNRRAAPDSLLTTINQLIAVGQAERAIETIALLDPVWSQHGRVRELETVLSGLLAPRTEPLAGVSAALCRELLGLWALRTDRLHRAMRMLTAAGQAYREAGDEFRAARTGVPLAAALCALGDVESAQHCLALSSRFAGRLSERFADWMWITEALAGLPARAEGWDEVAARIRRCAGSIRLSALNALARSQIGGPTPDRSLAVYREVLADEGIADHVVSAVIAIEGCARVYDRAGAAHHEHSARLWLAARRLRARHSIPQLDPEDVPGSVHRLRTMLGPERFREIAAQVNHWTVADAAACSLSAPATLEPADSRLDVLTARQREIAELVATGLTNRMIAKRLNLSEWTVVNHIRQIMQKLDCRSRLHVALVVQGDEHAVAADSSQ</sequence>
<feature type="compositionally biased region" description="Low complexity" evidence="1">
    <location>
        <begin position="10"/>
        <end position="19"/>
    </location>
</feature>
<dbReference type="Gene3D" id="1.10.10.10">
    <property type="entry name" value="Winged helix-like DNA-binding domain superfamily/Winged helix DNA-binding domain"/>
    <property type="match status" value="1"/>
</dbReference>
<evidence type="ECO:0000313" key="4">
    <source>
        <dbReference type="Proteomes" id="UP000215506"/>
    </source>
</evidence>